<dbReference type="RefSeq" id="WP_074699910.1">
    <property type="nucleotide sequence ID" value="NZ_CP018863.1"/>
</dbReference>
<proteinExistence type="predicted"/>
<dbReference type="GO" id="GO:0008410">
    <property type="term" value="F:CoA-transferase activity"/>
    <property type="evidence" value="ECO:0007669"/>
    <property type="project" value="TreeGrafter"/>
</dbReference>
<dbReference type="STRING" id="37928.SAMN04489742_1541"/>
<dbReference type="OrthoDB" id="9797653at2"/>
<dbReference type="EMBL" id="FNKH01000002">
    <property type="protein sequence ID" value="SDQ54732.1"/>
    <property type="molecule type" value="Genomic_DNA"/>
</dbReference>
<dbReference type="InterPro" id="IPR023606">
    <property type="entry name" value="CoA-Trfase_III_dom_1_sf"/>
</dbReference>
<dbReference type="Proteomes" id="UP000181917">
    <property type="component" value="Unassembled WGS sequence"/>
</dbReference>
<dbReference type="Gene3D" id="3.40.50.10540">
    <property type="entry name" value="Crotonobetainyl-coa:carnitine coa-transferase, domain 1"/>
    <property type="match status" value="1"/>
</dbReference>
<dbReference type="Gene3D" id="3.30.1540.10">
    <property type="entry name" value="formyl-coa transferase, domain 3"/>
    <property type="match status" value="1"/>
</dbReference>
<dbReference type="KEGG" id="acry:AC20117_09655"/>
<dbReference type="InterPro" id="IPR044855">
    <property type="entry name" value="CoA-Trfase_III_dom3_sf"/>
</dbReference>
<dbReference type="PANTHER" id="PTHR48207:SF3">
    <property type="entry name" value="SUCCINATE--HYDROXYMETHYLGLUTARATE COA-TRANSFERASE"/>
    <property type="match status" value="1"/>
</dbReference>
<dbReference type="SUPFAM" id="SSF89796">
    <property type="entry name" value="CoA-transferase family III (CaiB/BaiF)"/>
    <property type="match status" value="1"/>
</dbReference>
<accession>A0A1H1BRZ8</accession>
<dbReference type="Pfam" id="PF02515">
    <property type="entry name" value="CoA_transf_3"/>
    <property type="match status" value="1"/>
</dbReference>
<keyword evidence="1 2" id="KW-0808">Transferase</keyword>
<evidence type="ECO:0000256" key="1">
    <source>
        <dbReference type="ARBA" id="ARBA00022679"/>
    </source>
</evidence>
<gene>
    <name evidence="2" type="ORF">SAMN04489742_1541</name>
</gene>
<dbReference type="PANTHER" id="PTHR48207">
    <property type="entry name" value="SUCCINATE--HYDROXYMETHYLGLUTARATE COA-TRANSFERASE"/>
    <property type="match status" value="1"/>
</dbReference>
<sequence>MPLQGITVIDLSRALAGPYCTTMLADMGAEIIKVESPRGGDPSRAWPPFEGEHSLYFDSANRNKKSVAIDLYTIDGKALLTRMLENADVLVENYKLGTLDAMGFGPEVLRQINPDLIHMSINAYGNKGPLMTRPGLDQVVQGISGLTSVTGDEDGSTYRVGLPIVDITSGMTAAFAVVSMLLGRERGNQSREASTSLFETALALSAFQGQSALSLGVAPTPQGNNHPSIAPYGAFPTATEPVIIAVSTERHWSSFCSVIGRTELADDPRFSTGRTRSLHRQELTELIEEVLRQEGADVWIDGLSAAGIPCGPIYDYAQVMDCEQTRALDMVQSVQRSDGSELRLLRGPLSVDGVPVSVRTAPPSLGEHTRDVLETMGICPEQIEYLENSGTVQAGTRVAATAGANQ</sequence>
<organism evidence="2 3">
    <name type="scientific">Crystallibacter crystallopoietes</name>
    <dbReference type="NCBI Taxonomy" id="37928"/>
    <lineage>
        <taxon>Bacteria</taxon>
        <taxon>Bacillati</taxon>
        <taxon>Actinomycetota</taxon>
        <taxon>Actinomycetes</taxon>
        <taxon>Micrococcales</taxon>
        <taxon>Micrococcaceae</taxon>
        <taxon>Crystallibacter</taxon>
    </lineage>
</organism>
<dbReference type="InterPro" id="IPR050483">
    <property type="entry name" value="CoA-transferase_III_domain"/>
</dbReference>
<evidence type="ECO:0000313" key="3">
    <source>
        <dbReference type="Proteomes" id="UP000181917"/>
    </source>
</evidence>
<keyword evidence="3" id="KW-1185">Reference proteome</keyword>
<name>A0A1H1BRZ8_9MICC</name>
<dbReference type="AlphaFoldDB" id="A0A1H1BRZ8"/>
<protein>
    <submittedName>
        <fullName evidence="2">Crotonobetainyl-CoA:carnitine CoA-transferase CaiB</fullName>
    </submittedName>
</protein>
<evidence type="ECO:0000313" key="2">
    <source>
        <dbReference type="EMBL" id="SDQ54732.1"/>
    </source>
</evidence>
<reference evidence="2 3" key="1">
    <citation type="submission" date="2016-10" db="EMBL/GenBank/DDBJ databases">
        <authorList>
            <person name="de Groot N.N."/>
        </authorList>
    </citation>
    <scope>NUCLEOTIDE SEQUENCE [LARGE SCALE GENOMIC DNA]</scope>
    <source>
        <strain evidence="2 3">DSM 20117</strain>
    </source>
</reference>
<dbReference type="InterPro" id="IPR003673">
    <property type="entry name" value="CoA-Trfase_fam_III"/>
</dbReference>